<proteinExistence type="predicted"/>
<keyword evidence="2" id="KW-1185">Reference proteome</keyword>
<sequence>MDAARELADTLLDRVSDTGTADVRAGTVTATGPLTVDVAGTAMQLPRLASYSAPAVGDVVLILTTDRAGWTVLGKVVAP</sequence>
<evidence type="ECO:0000313" key="2">
    <source>
        <dbReference type="Proteomes" id="UP001501414"/>
    </source>
</evidence>
<accession>A0ABN1YA21</accession>
<comment type="caution">
    <text evidence="1">The sequence shown here is derived from an EMBL/GenBank/DDBJ whole genome shotgun (WGS) entry which is preliminary data.</text>
</comment>
<protein>
    <submittedName>
        <fullName evidence="1">Uncharacterized protein</fullName>
    </submittedName>
</protein>
<dbReference type="EMBL" id="BAAAJK010000053">
    <property type="protein sequence ID" value="GAA1402038.1"/>
    <property type="molecule type" value="Genomic_DNA"/>
</dbReference>
<gene>
    <name evidence="1" type="ORF">GCM10009613_61310</name>
</gene>
<evidence type="ECO:0000313" key="1">
    <source>
        <dbReference type="EMBL" id="GAA1402038.1"/>
    </source>
</evidence>
<name>A0ABN1YA21_9PSEU</name>
<reference evidence="1 2" key="1">
    <citation type="journal article" date="2019" name="Int. J. Syst. Evol. Microbiol.">
        <title>The Global Catalogue of Microorganisms (GCM) 10K type strain sequencing project: providing services to taxonomists for standard genome sequencing and annotation.</title>
        <authorList>
            <consortium name="The Broad Institute Genomics Platform"/>
            <consortium name="The Broad Institute Genome Sequencing Center for Infectious Disease"/>
            <person name="Wu L."/>
            <person name="Ma J."/>
        </authorList>
    </citation>
    <scope>NUCLEOTIDE SEQUENCE [LARGE SCALE GENOMIC DNA]</scope>
    <source>
        <strain evidence="1 2">JCM 11896</strain>
    </source>
</reference>
<dbReference type="Proteomes" id="UP001501414">
    <property type="component" value="Unassembled WGS sequence"/>
</dbReference>
<organism evidence="1 2">
    <name type="scientific">Pseudonocardia kongjuensis</name>
    <dbReference type="NCBI Taxonomy" id="102227"/>
    <lineage>
        <taxon>Bacteria</taxon>
        <taxon>Bacillati</taxon>
        <taxon>Actinomycetota</taxon>
        <taxon>Actinomycetes</taxon>
        <taxon>Pseudonocardiales</taxon>
        <taxon>Pseudonocardiaceae</taxon>
        <taxon>Pseudonocardia</taxon>
    </lineage>
</organism>
<dbReference type="RefSeq" id="WP_344029430.1">
    <property type="nucleotide sequence ID" value="NZ_BAAAJK010000053.1"/>
</dbReference>